<evidence type="ECO:0008006" key="5">
    <source>
        <dbReference type="Google" id="ProtNLM"/>
    </source>
</evidence>
<evidence type="ECO:0000313" key="4">
    <source>
        <dbReference type="Proteomes" id="UP000235672"/>
    </source>
</evidence>
<dbReference type="InterPro" id="IPR015915">
    <property type="entry name" value="Kelch-typ_b-propeller"/>
</dbReference>
<dbReference type="OrthoDB" id="10250130at2759"/>
<dbReference type="Pfam" id="PF24681">
    <property type="entry name" value="Kelch_KLHDC2_KLHL20_DRC7"/>
    <property type="match status" value="1"/>
</dbReference>
<dbReference type="PANTHER" id="PTHR47435:SF4">
    <property type="entry name" value="KELCH REPEAT PROTEIN (AFU_ORTHOLOGUE AFUA_5G12780)"/>
    <property type="match status" value="1"/>
</dbReference>
<dbReference type="AlphaFoldDB" id="A0A2J6QGV2"/>
<reference evidence="3 4" key="1">
    <citation type="submission" date="2016-05" db="EMBL/GenBank/DDBJ databases">
        <title>A degradative enzymes factory behind the ericoid mycorrhizal symbiosis.</title>
        <authorList>
            <consortium name="DOE Joint Genome Institute"/>
            <person name="Martino E."/>
            <person name="Morin E."/>
            <person name="Grelet G."/>
            <person name="Kuo A."/>
            <person name="Kohler A."/>
            <person name="Daghino S."/>
            <person name="Barry K."/>
            <person name="Choi C."/>
            <person name="Cichocki N."/>
            <person name="Clum A."/>
            <person name="Copeland A."/>
            <person name="Hainaut M."/>
            <person name="Haridas S."/>
            <person name="Labutti K."/>
            <person name="Lindquist E."/>
            <person name="Lipzen A."/>
            <person name="Khouja H.-R."/>
            <person name="Murat C."/>
            <person name="Ohm R."/>
            <person name="Olson A."/>
            <person name="Spatafora J."/>
            <person name="Veneault-Fourrey C."/>
            <person name="Henrissat B."/>
            <person name="Grigoriev I."/>
            <person name="Martin F."/>
            <person name="Perotto S."/>
        </authorList>
    </citation>
    <scope>NUCLEOTIDE SEQUENCE [LARGE SCALE GENOMIC DNA]</scope>
    <source>
        <strain evidence="3 4">UAMH 7357</strain>
    </source>
</reference>
<proteinExistence type="predicted"/>
<accession>A0A2J6QGV2</accession>
<dbReference type="Gene3D" id="2.120.10.80">
    <property type="entry name" value="Kelch-type beta propeller"/>
    <property type="match status" value="2"/>
</dbReference>
<evidence type="ECO:0000256" key="2">
    <source>
        <dbReference type="ARBA" id="ARBA00023004"/>
    </source>
</evidence>
<gene>
    <name evidence="3" type="ORF">NA56DRAFT_593625</name>
</gene>
<evidence type="ECO:0000313" key="3">
    <source>
        <dbReference type="EMBL" id="PMD25503.1"/>
    </source>
</evidence>
<name>A0A2J6QGV2_9HELO</name>
<keyword evidence="4" id="KW-1185">Reference proteome</keyword>
<organism evidence="3 4">
    <name type="scientific">Hyaloscypha hepaticicola</name>
    <dbReference type="NCBI Taxonomy" id="2082293"/>
    <lineage>
        <taxon>Eukaryota</taxon>
        <taxon>Fungi</taxon>
        <taxon>Dikarya</taxon>
        <taxon>Ascomycota</taxon>
        <taxon>Pezizomycotina</taxon>
        <taxon>Leotiomycetes</taxon>
        <taxon>Helotiales</taxon>
        <taxon>Hyaloscyphaceae</taxon>
        <taxon>Hyaloscypha</taxon>
    </lineage>
</organism>
<dbReference type="PANTHER" id="PTHR47435">
    <property type="entry name" value="KELCH REPEAT PROTEIN (AFU_ORTHOLOGUE AFUA_5G12780)"/>
    <property type="match status" value="1"/>
</dbReference>
<dbReference type="Proteomes" id="UP000235672">
    <property type="component" value="Unassembled WGS sequence"/>
</dbReference>
<evidence type="ECO:0000256" key="1">
    <source>
        <dbReference type="ARBA" id="ARBA00022737"/>
    </source>
</evidence>
<protein>
    <recommendedName>
        <fullName evidence="5">Galactose oxidase</fullName>
    </recommendedName>
</protein>
<dbReference type="EMBL" id="KZ613470">
    <property type="protein sequence ID" value="PMD25503.1"/>
    <property type="molecule type" value="Genomic_DNA"/>
</dbReference>
<dbReference type="SUPFAM" id="SSF117281">
    <property type="entry name" value="Kelch motif"/>
    <property type="match status" value="1"/>
</dbReference>
<sequence>MMETAAIASKIIHGLFQNTHLIKAKWEKIDTPPLPRSSHSISVIAGRAYIFGGEVTPREPVDNDMHVITLPYDSISSADYKTIPAKPEVAEGEVPEKRVGHTAGVIGKRIFIFGGRGGKDMKPLQENGRVWVYDTRSDTWTYLDPVAGTPYPEARSYHSSVAIEKPEPPSMKGLKIDNATEEPKAGHIAEAAQTDEEMGGYGTFFVHAGCPASGRTNDLWGYDVRSRTWKEFPAGPGKPRGGTAIAVSKSRIYRYGGFNGEGEEGGYLDILELGLDTFDDISGQEEVAISAKGPWHTLNFQEEDMKFPGNRSVTGLQAITTGMGREYLILFFGERDPSSQGHEGAGKFWGDVWAFQCPPQGMTAASFKDATWQALGRETGEGLWSEVLVSDAEGKEGDDIRKLVPGERGWFASSTLGDLDPSSIVLWGGLNGKNEREDNGWILRIE</sequence>
<dbReference type="STRING" id="1745343.A0A2J6QGV2"/>
<keyword evidence="1" id="KW-0677">Repeat</keyword>
<keyword evidence="2" id="KW-0408">Iron</keyword>
<dbReference type="GO" id="GO:0019760">
    <property type="term" value="P:glucosinolate metabolic process"/>
    <property type="evidence" value="ECO:0007669"/>
    <property type="project" value="UniProtKB-ARBA"/>
</dbReference>